<dbReference type="PANTHER" id="PTHR47327:SF19">
    <property type="entry name" value="CUTICLIN-LIKE"/>
    <property type="match status" value="1"/>
</dbReference>
<dbReference type="AlphaFoldDB" id="A0A3P6S767"/>
<dbReference type="GO" id="GO:0009653">
    <property type="term" value="P:anatomical structure morphogenesis"/>
    <property type="evidence" value="ECO:0007669"/>
    <property type="project" value="TreeGrafter"/>
</dbReference>
<dbReference type="PANTHER" id="PTHR47327">
    <property type="entry name" value="FI18240P1-RELATED"/>
    <property type="match status" value="1"/>
</dbReference>
<keyword evidence="3" id="KW-1185">Reference proteome</keyword>
<evidence type="ECO:0000256" key="1">
    <source>
        <dbReference type="SAM" id="MobiDB-lite"/>
    </source>
</evidence>
<evidence type="ECO:0000313" key="3">
    <source>
        <dbReference type="Proteomes" id="UP000267096"/>
    </source>
</evidence>
<evidence type="ECO:0000313" key="2">
    <source>
        <dbReference type="EMBL" id="VDK70266.1"/>
    </source>
</evidence>
<gene>
    <name evidence="2" type="ORF">ASIM_LOCUS19527</name>
</gene>
<dbReference type="EMBL" id="UYRR01037415">
    <property type="protein sequence ID" value="VDK70266.1"/>
    <property type="molecule type" value="Genomic_DNA"/>
</dbReference>
<protein>
    <recommendedName>
        <fullName evidence="4">ZP domain-containing protein</fullName>
    </recommendedName>
</protein>
<proteinExistence type="predicted"/>
<organism evidence="2 3">
    <name type="scientific">Anisakis simplex</name>
    <name type="common">Herring worm</name>
    <dbReference type="NCBI Taxonomy" id="6269"/>
    <lineage>
        <taxon>Eukaryota</taxon>
        <taxon>Metazoa</taxon>
        <taxon>Ecdysozoa</taxon>
        <taxon>Nematoda</taxon>
        <taxon>Chromadorea</taxon>
        <taxon>Rhabditida</taxon>
        <taxon>Spirurina</taxon>
        <taxon>Ascaridomorpha</taxon>
        <taxon>Ascaridoidea</taxon>
        <taxon>Anisakidae</taxon>
        <taxon>Anisakis</taxon>
        <taxon>Anisakis simplex complex</taxon>
    </lineage>
</organism>
<dbReference type="Proteomes" id="UP000267096">
    <property type="component" value="Unassembled WGS sequence"/>
</dbReference>
<feature type="region of interest" description="Disordered" evidence="1">
    <location>
        <begin position="1"/>
        <end position="25"/>
    </location>
</feature>
<reference evidence="2 3" key="1">
    <citation type="submission" date="2018-11" db="EMBL/GenBank/DDBJ databases">
        <authorList>
            <consortium name="Pathogen Informatics"/>
        </authorList>
    </citation>
    <scope>NUCLEOTIDE SEQUENCE [LARGE SCALE GENOMIC DNA]</scope>
</reference>
<sequence length="285" mass="31757">MRCFSAADSIESQSHSSIEGTKHHSAHDESVITAWDINDPVFLTNSTDAGWPVIQGGELRQTIEQIPALVPEGGHIPPENVNVTVNCLENGLQVIFKTGGQNYTGSVYAAERFSQCHVLVKQSSEFSLFVPRPLDVNPCNAIEINDTLTVVIVMSNDRVTPLDVTTKDDLFYDIKCVYRNQDEDIEQSVNVHSGLVISGPDPKSIVSSYSRRSFSQQAHVVLKITKNDRPVENVVIGDELTAVIESDVERKHFELDFSLSYSSFCRPRKMDELNLFVVKSKCIQK</sequence>
<name>A0A3P6S767_ANISI</name>
<evidence type="ECO:0008006" key="4">
    <source>
        <dbReference type="Google" id="ProtNLM"/>
    </source>
</evidence>
<feature type="compositionally biased region" description="Polar residues" evidence="1">
    <location>
        <begin position="10"/>
        <end position="19"/>
    </location>
</feature>
<accession>A0A3P6S767</accession>
<dbReference type="OrthoDB" id="6423981at2759"/>
<dbReference type="InterPro" id="IPR052774">
    <property type="entry name" value="Celegans_DevNeuronal_Protein"/>
</dbReference>